<dbReference type="GO" id="GO:0002238">
    <property type="term" value="P:response to molecule of fungal origin"/>
    <property type="evidence" value="ECO:0007669"/>
    <property type="project" value="UniProtKB-ARBA"/>
</dbReference>
<dbReference type="AlphaFoldDB" id="A0A068UFB7"/>
<evidence type="ECO:0000313" key="7">
    <source>
        <dbReference type="Proteomes" id="UP000295252"/>
    </source>
</evidence>
<keyword evidence="4" id="KW-0560">Oxidoreductase</keyword>
<dbReference type="OMA" id="RCYPASD"/>
<dbReference type="Gramene" id="CDP06987">
    <property type="protein sequence ID" value="CDP06987"/>
    <property type="gene ID" value="GSCOC_T00024057001"/>
</dbReference>
<comment type="similarity">
    <text evidence="1 4">Belongs to the iron/ascorbate-dependent oxidoreductase family.</text>
</comment>
<organism evidence="6 7">
    <name type="scientific">Coffea canephora</name>
    <name type="common">Robusta coffee</name>
    <dbReference type="NCBI Taxonomy" id="49390"/>
    <lineage>
        <taxon>Eukaryota</taxon>
        <taxon>Viridiplantae</taxon>
        <taxon>Streptophyta</taxon>
        <taxon>Embryophyta</taxon>
        <taxon>Tracheophyta</taxon>
        <taxon>Spermatophyta</taxon>
        <taxon>Magnoliopsida</taxon>
        <taxon>eudicotyledons</taxon>
        <taxon>Gunneridae</taxon>
        <taxon>Pentapetalae</taxon>
        <taxon>asterids</taxon>
        <taxon>lamiids</taxon>
        <taxon>Gentianales</taxon>
        <taxon>Rubiaceae</taxon>
        <taxon>Ixoroideae</taxon>
        <taxon>Gardenieae complex</taxon>
        <taxon>Bertiereae - Coffeeae clade</taxon>
        <taxon>Coffeeae</taxon>
        <taxon>Coffea</taxon>
    </lineage>
</organism>
<dbReference type="Pfam" id="PF03171">
    <property type="entry name" value="2OG-FeII_Oxy"/>
    <property type="match status" value="1"/>
</dbReference>
<dbReference type="Gene3D" id="2.60.120.330">
    <property type="entry name" value="B-lactam Antibiotic, Isopenicillin N Synthase, Chain"/>
    <property type="match status" value="1"/>
</dbReference>
<dbReference type="PROSITE" id="PS51471">
    <property type="entry name" value="FE2OG_OXY"/>
    <property type="match status" value="1"/>
</dbReference>
<dbReference type="EMBL" id="HG739108">
    <property type="protein sequence ID" value="CDP06987.1"/>
    <property type="molecule type" value="Genomic_DNA"/>
</dbReference>
<dbReference type="OrthoDB" id="406156at2759"/>
<name>A0A068UFB7_COFCA</name>
<feature type="domain" description="Fe2OG dioxygenase" evidence="5">
    <location>
        <begin position="194"/>
        <end position="293"/>
    </location>
</feature>
<evidence type="ECO:0000256" key="4">
    <source>
        <dbReference type="RuleBase" id="RU003682"/>
    </source>
</evidence>
<proteinExistence type="inferred from homology"/>
<reference evidence="7" key="1">
    <citation type="journal article" date="2014" name="Science">
        <title>The coffee genome provides insight into the convergent evolution of caffeine biosynthesis.</title>
        <authorList>
            <person name="Denoeud F."/>
            <person name="Carretero-Paulet L."/>
            <person name="Dereeper A."/>
            <person name="Droc G."/>
            <person name="Guyot R."/>
            <person name="Pietrella M."/>
            <person name="Zheng C."/>
            <person name="Alberti A."/>
            <person name="Anthony F."/>
            <person name="Aprea G."/>
            <person name="Aury J.M."/>
            <person name="Bento P."/>
            <person name="Bernard M."/>
            <person name="Bocs S."/>
            <person name="Campa C."/>
            <person name="Cenci A."/>
            <person name="Combes M.C."/>
            <person name="Crouzillat D."/>
            <person name="Da Silva C."/>
            <person name="Daddiego L."/>
            <person name="De Bellis F."/>
            <person name="Dussert S."/>
            <person name="Garsmeur O."/>
            <person name="Gayraud T."/>
            <person name="Guignon V."/>
            <person name="Jahn K."/>
            <person name="Jamilloux V."/>
            <person name="Joet T."/>
            <person name="Labadie K."/>
            <person name="Lan T."/>
            <person name="Leclercq J."/>
            <person name="Lepelley M."/>
            <person name="Leroy T."/>
            <person name="Li L.T."/>
            <person name="Librado P."/>
            <person name="Lopez L."/>
            <person name="Munoz A."/>
            <person name="Noel B."/>
            <person name="Pallavicini A."/>
            <person name="Perrotta G."/>
            <person name="Poncet V."/>
            <person name="Pot D."/>
            <person name="Priyono X."/>
            <person name="Rigoreau M."/>
            <person name="Rouard M."/>
            <person name="Rozas J."/>
            <person name="Tranchant-Dubreuil C."/>
            <person name="VanBuren R."/>
            <person name="Zhang Q."/>
            <person name="Andrade A.C."/>
            <person name="Argout X."/>
            <person name="Bertrand B."/>
            <person name="de Kochko A."/>
            <person name="Graziosi G."/>
            <person name="Henry R.J."/>
            <person name="Jayarama X."/>
            <person name="Ming R."/>
            <person name="Nagai C."/>
            <person name="Rounsley S."/>
            <person name="Sankoff D."/>
            <person name="Giuliano G."/>
            <person name="Albert V.A."/>
            <person name="Wincker P."/>
            <person name="Lashermes P."/>
        </authorList>
    </citation>
    <scope>NUCLEOTIDE SEQUENCE [LARGE SCALE GENOMIC DNA]</scope>
    <source>
        <strain evidence="7">cv. DH200-94</strain>
    </source>
</reference>
<dbReference type="InterPro" id="IPR027443">
    <property type="entry name" value="IPNS-like_sf"/>
</dbReference>
<accession>A0A068UFB7</accession>
<dbReference type="InParanoid" id="A0A068UFB7"/>
<dbReference type="GO" id="GO:0009805">
    <property type="term" value="P:coumarin biosynthetic process"/>
    <property type="evidence" value="ECO:0007669"/>
    <property type="project" value="UniProtKB-ARBA"/>
</dbReference>
<dbReference type="SUPFAM" id="SSF51197">
    <property type="entry name" value="Clavaminate synthase-like"/>
    <property type="match status" value="1"/>
</dbReference>
<dbReference type="GO" id="GO:0016706">
    <property type="term" value="F:2-oxoglutarate-dependent dioxygenase activity"/>
    <property type="evidence" value="ECO:0007669"/>
    <property type="project" value="UniProtKB-ARBA"/>
</dbReference>
<keyword evidence="3 4" id="KW-0408">Iron</keyword>
<dbReference type="Proteomes" id="UP000295252">
    <property type="component" value="Chromosome I"/>
</dbReference>
<evidence type="ECO:0000256" key="2">
    <source>
        <dbReference type="ARBA" id="ARBA00022723"/>
    </source>
</evidence>
<dbReference type="GO" id="GO:0046872">
    <property type="term" value="F:metal ion binding"/>
    <property type="evidence" value="ECO:0007669"/>
    <property type="project" value="UniProtKB-KW"/>
</dbReference>
<evidence type="ECO:0000313" key="6">
    <source>
        <dbReference type="EMBL" id="CDP06987.1"/>
    </source>
</evidence>
<protein>
    <recommendedName>
        <fullName evidence="5">Fe2OG dioxygenase domain-containing protein</fullName>
    </recommendedName>
</protein>
<dbReference type="InterPro" id="IPR050295">
    <property type="entry name" value="Plant_2OG-oxidoreductases"/>
</dbReference>
<dbReference type="InterPro" id="IPR005123">
    <property type="entry name" value="Oxoglu/Fe-dep_dioxygenase_dom"/>
</dbReference>
<keyword evidence="2 4" id="KW-0479">Metal-binding</keyword>
<dbReference type="InterPro" id="IPR044861">
    <property type="entry name" value="IPNS-like_FE2OG_OXY"/>
</dbReference>
<dbReference type="PANTHER" id="PTHR47991">
    <property type="entry name" value="OXOGLUTARATE/IRON-DEPENDENT DIOXYGENASE"/>
    <property type="match status" value="1"/>
</dbReference>
<evidence type="ECO:0000256" key="1">
    <source>
        <dbReference type="ARBA" id="ARBA00008056"/>
    </source>
</evidence>
<evidence type="ECO:0000256" key="3">
    <source>
        <dbReference type="ARBA" id="ARBA00023004"/>
    </source>
</evidence>
<keyword evidence="7" id="KW-1185">Reference proteome</keyword>
<evidence type="ECO:0000259" key="5">
    <source>
        <dbReference type="PROSITE" id="PS51471"/>
    </source>
</evidence>
<gene>
    <name evidence="6" type="ORF">GSCOC_T00024057001</name>
</gene>
<sequence>MASLVSSWSSDLKCLPDNYVLPEGKRPGMPVPVSNDIPVIDLGDGLDYSRADMVQQIAKAGQDFGLFQVINHGVSKELMADAMNVSKEFFGMSTEEKAKYYIDSVALEEKAGCRLYTSSGYFLAQGFDFWKDTLQHPCHPLQNHINSWPDKPKNYREVMGPYTTQVRKVAMKIMDMIYQGLGLEADDTEKEFNNYNLALSINHYPACPDPALALGCCRHCDPAILTLLQQEVYGLQLEKDGHWIGVKPLPDAFVVNIGLLLEVISNGKLKGAVHRAVTNSACSRNSLVTFVGCPTDVTIKPAAALISPTNPPLYRAFNNKDFHEFVFANNAEFEAVIAYLKLKT</sequence>
<dbReference type="Pfam" id="PF14226">
    <property type="entry name" value="DIOX_N"/>
    <property type="match status" value="1"/>
</dbReference>
<dbReference type="InterPro" id="IPR026992">
    <property type="entry name" value="DIOX_N"/>
</dbReference>
<dbReference type="PhylomeDB" id="A0A068UFB7"/>